<dbReference type="RefSeq" id="XP_064711914.1">
    <property type="nucleotide sequence ID" value="XM_064844054.1"/>
</dbReference>
<proteinExistence type="predicted"/>
<accession>A0AAV9NUI3</accession>
<evidence type="ECO:0000313" key="2">
    <source>
        <dbReference type="Proteomes" id="UP001358417"/>
    </source>
</evidence>
<evidence type="ECO:0000313" key="1">
    <source>
        <dbReference type="EMBL" id="KAK5064590.1"/>
    </source>
</evidence>
<keyword evidence="2" id="KW-1185">Reference proteome</keyword>
<comment type="caution">
    <text evidence="1">The sequence shown here is derived from an EMBL/GenBank/DDBJ whole genome shotgun (WGS) entry which is preliminary data.</text>
</comment>
<gene>
    <name evidence="1" type="ORF">LTR84_000423</name>
</gene>
<protein>
    <submittedName>
        <fullName evidence="1">Uncharacterized protein</fullName>
    </submittedName>
</protein>
<dbReference type="Proteomes" id="UP001358417">
    <property type="component" value="Unassembled WGS sequence"/>
</dbReference>
<dbReference type="GeneID" id="89968645"/>
<name>A0AAV9NUI3_9EURO</name>
<organism evidence="1 2">
    <name type="scientific">Exophiala bonariae</name>
    <dbReference type="NCBI Taxonomy" id="1690606"/>
    <lineage>
        <taxon>Eukaryota</taxon>
        <taxon>Fungi</taxon>
        <taxon>Dikarya</taxon>
        <taxon>Ascomycota</taxon>
        <taxon>Pezizomycotina</taxon>
        <taxon>Eurotiomycetes</taxon>
        <taxon>Chaetothyriomycetidae</taxon>
        <taxon>Chaetothyriales</taxon>
        <taxon>Herpotrichiellaceae</taxon>
        <taxon>Exophiala</taxon>
    </lineage>
</organism>
<dbReference type="AlphaFoldDB" id="A0AAV9NUI3"/>
<sequence>MGLIHPALRDFFRESPDETKAYQLLTDSFRLRCDDNFTWDQHEHGIYGEKAPMPVFDDFLVRAKRADVLPSWWNEEKEQKCKKMAMEDTYFNIKFATEKPDVTEQ</sequence>
<dbReference type="EMBL" id="JAVRRD010000001">
    <property type="protein sequence ID" value="KAK5064590.1"/>
    <property type="molecule type" value="Genomic_DNA"/>
</dbReference>
<reference evidence="1 2" key="1">
    <citation type="submission" date="2023-08" db="EMBL/GenBank/DDBJ databases">
        <title>Black Yeasts Isolated from many extreme environments.</title>
        <authorList>
            <person name="Coleine C."/>
            <person name="Stajich J.E."/>
            <person name="Selbmann L."/>
        </authorList>
    </citation>
    <scope>NUCLEOTIDE SEQUENCE [LARGE SCALE GENOMIC DNA]</scope>
    <source>
        <strain evidence="1 2">CCFEE 5792</strain>
    </source>
</reference>